<dbReference type="EMBL" id="CP049866">
    <property type="protein sequence ID" value="QIK76735.1"/>
    <property type="molecule type" value="Genomic_DNA"/>
</dbReference>
<evidence type="ECO:0000313" key="3">
    <source>
        <dbReference type="Proteomes" id="UP000502035"/>
    </source>
</evidence>
<dbReference type="Proteomes" id="UP000502035">
    <property type="component" value="Chromosome"/>
</dbReference>
<evidence type="ECO:0000313" key="2">
    <source>
        <dbReference type="EMBL" id="QIK76735.1"/>
    </source>
</evidence>
<evidence type="ECO:0000256" key="1">
    <source>
        <dbReference type="SAM" id="Phobius"/>
    </source>
</evidence>
<accession>A0A6G7YJ21</accession>
<dbReference type="KEGG" id="npi:G7071_16190"/>
<feature type="transmembrane region" description="Helical" evidence="1">
    <location>
        <begin position="84"/>
        <end position="105"/>
    </location>
</feature>
<feature type="transmembrane region" description="Helical" evidence="1">
    <location>
        <begin position="60"/>
        <end position="77"/>
    </location>
</feature>
<dbReference type="AlphaFoldDB" id="A0A6G7YJ21"/>
<keyword evidence="1" id="KW-1133">Transmembrane helix</keyword>
<keyword evidence="1" id="KW-0472">Membrane</keyword>
<keyword evidence="1" id="KW-0812">Transmembrane</keyword>
<sequence length="138" mass="14535">MTTTQTDTPTARRPRGLVHPLAGSFLLLDAVATSVNGVAYVVAGGWLADWFGAPEPLVRGAGVFLLAVGGSVAWLATRRPIPRSWVLALGILNFGWVLASLDYALLGELATPGRAWLVLQAALVAAFAACQVWLARRG</sequence>
<dbReference type="RefSeq" id="WP_166320419.1">
    <property type="nucleotide sequence ID" value="NZ_CP049866.1"/>
</dbReference>
<feature type="transmembrane region" description="Helical" evidence="1">
    <location>
        <begin position="117"/>
        <end position="135"/>
    </location>
</feature>
<reference evidence="2 3" key="1">
    <citation type="submission" date="2020-03" db="EMBL/GenBank/DDBJ databases">
        <title>Nocardioides sp. nov., isolated from fish.</title>
        <authorList>
            <person name="Hyun D.-W."/>
            <person name="Bae J.-W."/>
        </authorList>
    </citation>
    <scope>NUCLEOTIDE SEQUENCE [LARGE SCALE GENOMIC DNA]</scope>
    <source>
        <strain evidence="2 3">HDW12A</strain>
    </source>
</reference>
<organism evidence="2 3">
    <name type="scientific">Nocardioides piscis</name>
    <dbReference type="NCBI Taxonomy" id="2714938"/>
    <lineage>
        <taxon>Bacteria</taxon>
        <taxon>Bacillati</taxon>
        <taxon>Actinomycetota</taxon>
        <taxon>Actinomycetes</taxon>
        <taxon>Propionibacteriales</taxon>
        <taxon>Nocardioidaceae</taxon>
        <taxon>Nocardioides</taxon>
    </lineage>
</organism>
<gene>
    <name evidence="2" type="ORF">G7071_16190</name>
</gene>
<proteinExistence type="predicted"/>
<protein>
    <submittedName>
        <fullName evidence="2">Uncharacterized protein</fullName>
    </submittedName>
</protein>
<feature type="transmembrane region" description="Helical" evidence="1">
    <location>
        <begin position="21"/>
        <end position="48"/>
    </location>
</feature>
<keyword evidence="3" id="KW-1185">Reference proteome</keyword>
<name>A0A6G7YJ21_9ACTN</name>